<keyword evidence="3" id="KW-1185">Reference proteome</keyword>
<name>A0A3A1N7T9_9FLAO</name>
<evidence type="ECO:0000256" key="1">
    <source>
        <dbReference type="SAM" id="Phobius"/>
    </source>
</evidence>
<feature type="transmembrane region" description="Helical" evidence="1">
    <location>
        <begin position="74"/>
        <end position="91"/>
    </location>
</feature>
<dbReference type="RefSeq" id="WP_119608713.1">
    <property type="nucleotide sequence ID" value="NZ_QXFH01000076.1"/>
</dbReference>
<organism evidence="2 3">
    <name type="scientific">Flagellimonas lutimaris</name>
    <dbReference type="NCBI Taxonomy" id="475082"/>
    <lineage>
        <taxon>Bacteria</taxon>
        <taxon>Pseudomonadati</taxon>
        <taxon>Bacteroidota</taxon>
        <taxon>Flavobacteriia</taxon>
        <taxon>Flavobacteriales</taxon>
        <taxon>Flavobacteriaceae</taxon>
        <taxon>Flagellimonas</taxon>
    </lineage>
</organism>
<sequence>MNGYSTIQKELLTLLQQAEKRRRVYRFFKVMNSLLLQFILLLGISIPLFVYLFSSKLTKWFEAIQNKDLWHFSPQLYMLLFWGFFFFFMILSRSQKAKYGTIEKQIIRAVIGKIAPTFKFDEHKQINPKVIAESELISTHQLRFKKATKVNSVYNLSRGIFSGKVSNTSITMGAVKTLNRSGNSYFMYVPGLNYLYIIYNYIRPWFSKKHTLEQVGSQFLGMFAIVEFNKNFNGTTIVLPDQFEKESDTWRKQSSP</sequence>
<accession>A0A3A1N7T9</accession>
<dbReference type="OrthoDB" id="4960523at2"/>
<reference evidence="2 3" key="1">
    <citation type="submission" date="2018-08" db="EMBL/GenBank/DDBJ databases">
        <title>Proposal of Muricauda 72 sp.nov. and Muricauda NH166 sp.nov., isolated from seawater.</title>
        <authorList>
            <person name="Cheng H."/>
            <person name="Wu Y.-H."/>
            <person name="Guo L.-L."/>
            <person name="Xu X.-W."/>
        </authorList>
    </citation>
    <scope>NUCLEOTIDE SEQUENCE [LARGE SCALE GENOMIC DNA]</scope>
    <source>
        <strain evidence="2 3">KCTC 22173</strain>
    </source>
</reference>
<dbReference type="Proteomes" id="UP000266067">
    <property type="component" value="Unassembled WGS sequence"/>
</dbReference>
<keyword evidence="1" id="KW-1133">Transmembrane helix</keyword>
<proteinExistence type="predicted"/>
<feature type="transmembrane region" description="Helical" evidence="1">
    <location>
        <begin position="185"/>
        <end position="202"/>
    </location>
</feature>
<dbReference type="EMBL" id="QXFH01000076">
    <property type="protein sequence ID" value="RIV31488.1"/>
    <property type="molecule type" value="Genomic_DNA"/>
</dbReference>
<dbReference type="AlphaFoldDB" id="A0A3A1N7T9"/>
<evidence type="ECO:0000313" key="3">
    <source>
        <dbReference type="Proteomes" id="UP000266067"/>
    </source>
</evidence>
<gene>
    <name evidence="2" type="ORF">D2V08_13640</name>
</gene>
<evidence type="ECO:0000313" key="2">
    <source>
        <dbReference type="EMBL" id="RIV31488.1"/>
    </source>
</evidence>
<feature type="transmembrane region" description="Helical" evidence="1">
    <location>
        <begin position="30"/>
        <end position="54"/>
    </location>
</feature>
<keyword evidence="1" id="KW-0812">Transmembrane</keyword>
<keyword evidence="1" id="KW-0472">Membrane</keyword>
<comment type="caution">
    <text evidence="2">The sequence shown here is derived from an EMBL/GenBank/DDBJ whole genome shotgun (WGS) entry which is preliminary data.</text>
</comment>
<protein>
    <submittedName>
        <fullName evidence="2">Uncharacterized protein</fullName>
    </submittedName>
</protein>